<accession>A0A3M7Q1V7</accession>
<proteinExistence type="predicted"/>
<protein>
    <submittedName>
        <fullName evidence="1">Uncharacterized protein</fullName>
    </submittedName>
</protein>
<name>A0A3M7Q1V7_BRAPC</name>
<comment type="caution">
    <text evidence="1">The sequence shown here is derived from an EMBL/GenBank/DDBJ whole genome shotgun (WGS) entry which is preliminary data.</text>
</comment>
<keyword evidence="2" id="KW-1185">Reference proteome</keyword>
<reference evidence="1 2" key="1">
    <citation type="journal article" date="2018" name="Sci. Rep.">
        <title>Genomic signatures of local adaptation to the degree of environmental predictability in rotifers.</title>
        <authorList>
            <person name="Franch-Gras L."/>
            <person name="Hahn C."/>
            <person name="Garcia-Roger E.M."/>
            <person name="Carmona M.J."/>
            <person name="Serra M."/>
            <person name="Gomez A."/>
        </authorList>
    </citation>
    <scope>NUCLEOTIDE SEQUENCE [LARGE SCALE GENOMIC DNA]</scope>
    <source>
        <strain evidence="1">HYR1</strain>
    </source>
</reference>
<dbReference type="Proteomes" id="UP000276133">
    <property type="component" value="Unassembled WGS sequence"/>
</dbReference>
<sequence length="59" mass="6805">MQFDCRSILIKNQLKTDDLDLISNIFADNLESIYSTDEPVRELDNQMLTPTLVEDNVTD</sequence>
<evidence type="ECO:0000313" key="2">
    <source>
        <dbReference type="Proteomes" id="UP000276133"/>
    </source>
</evidence>
<evidence type="ECO:0000313" key="1">
    <source>
        <dbReference type="EMBL" id="RNA05407.1"/>
    </source>
</evidence>
<organism evidence="1 2">
    <name type="scientific">Brachionus plicatilis</name>
    <name type="common">Marine rotifer</name>
    <name type="synonym">Brachionus muelleri</name>
    <dbReference type="NCBI Taxonomy" id="10195"/>
    <lineage>
        <taxon>Eukaryota</taxon>
        <taxon>Metazoa</taxon>
        <taxon>Spiralia</taxon>
        <taxon>Gnathifera</taxon>
        <taxon>Rotifera</taxon>
        <taxon>Eurotatoria</taxon>
        <taxon>Monogononta</taxon>
        <taxon>Pseudotrocha</taxon>
        <taxon>Ploima</taxon>
        <taxon>Brachionidae</taxon>
        <taxon>Brachionus</taxon>
    </lineage>
</organism>
<dbReference type="AlphaFoldDB" id="A0A3M7Q1V7"/>
<dbReference type="EMBL" id="REGN01007734">
    <property type="protein sequence ID" value="RNA05407.1"/>
    <property type="molecule type" value="Genomic_DNA"/>
</dbReference>
<gene>
    <name evidence="1" type="ORF">BpHYR1_035662</name>
</gene>